<comment type="caution">
    <text evidence="1">The sequence shown here is derived from an EMBL/GenBank/DDBJ whole genome shotgun (WGS) entry which is preliminary data.</text>
</comment>
<keyword evidence="2" id="KW-1185">Reference proteome</keyword>
<dbReference type="AlphaFoldDB" id="A0A4Y2CVA4"/>
<reference evidence="1 2" key="1">
    <citation type="journal article" date="2019" name="Sci. Rep.">
        <title>Orb-weaving spider Araneus ventricosus genome elucidates the spidroin gene catalogue.</title>
        <authorList>
            <person name="Kono N."/>
            <person name="Nakamura H."/>
            <person name="Ohtoshi R."/>
            <person name="Moran D.A.P."/>
            <person name="Shinohara A."/>
            <person name="Yoshida Y."/>
            <person name="Fujiwara M."/>
            <person name="Mori M."/>
            <person name="Tomita M."/>
            <person name="Arakawa K."/>
        </authorList>
    </citation>
    <scope>NUCLEOTIDE SEQUENCE [LARGE SCALE GENOMIC DNA]</scope>
</reference>
<protein>
    <submittedName>
        <fullName evidence="1">Uncharacterized protein</fullName>
    </submittedName>
</protein>
<evidence type="ECO:0000313" key="2">
    <source>
        <dbReference type="Proteomes" id="UP000499080"/>
    </source>
</evidence>
<name>A0A4Y2CVA4_ARAVE</name>
<proteinExistence type="predicted"/>
<organism evidence="1 2">
    <name type="scientific">Araneus ventricosus</name>
    <name type="common">Orbweaver spider</name>
    <name type="synonym">Epeira ventricosa</name>
    <dbReference type="NCBI Taxonomy" id="182803"/>
    <lineage>
        <taxon>Eukaryota</taxon>
        <taxon>Metazoa</taxon>
        <taxon>Ecdysozoa</taxon>
        <taxon>Arthropoda</taxon>
        <taxon>Chelicerata</taxon>
        <taxon>Arachnida</taxon>
        <taxon>Araneae</taxon>
        <taxon>Araneomorphae</taxon>
        <taxon>Entelegynae</taxon>
        <taxon>Araneoidea</taxon>
        <taxon>Araneidae</taxon>
        <taxon>Araneus</taxon>
    </lineage>
</organism>
<dbReference type="EMBL" id="BGPR01000255">
    <property type="protein sequence ID" value="GBM08313.1"/>
    <property type="molecule type" value="Genomic_DNA"/>
</dbReference>
<dbReference type="Proteomes" id="UP000499080">
    <property type="component" value="Unassembled WGS sequence"/>
</dbReference>
<sequence length="115" mass="13356">MLIYAPAFFSAFKLRTRDNPPLVVGDETQAGNDYRFPPQFIPSLGRKKEHSLRRYIATCPPSCKIIEDTIICQVAQKRAFYYYVLARFSAVLEAVYQEIGEFGTVLHDFNHRQHR</sequence>
<accession>A0A4Y2CVA4</accession>
<evidence type="ECO:0000313" key="1">
    <source>
        <dbReference type="EMBL" id="GBM08313.1"/>
    </source>
</evidence>
<gene>
    <name evidence="1" type="ORF">AVEN_101440_1</name>
</gene>